<feature type="binding site" evidence="8">
    <location>
        <begin position="212"/>
        <end position="213"/>
    </location>
    <ligand>
        <name>substrate</name>
    </ligand>
</feature>
<dbReference type="CDD" id="cd00377">
    <property type="entry name" value="ICL_PEPM"/>
    <property type="match status" value="1"/>
</dbReference>
<gene>
    <name evidence="10" type="ORF">FCC1311_013352</name>
</gene>
<comment type="cofactor">
    <cofactor evidence="9">
        <name>Mg(2+)</name>
        <dbReference type="ChEBI" id="CHEBI:18420"/>
    </cofactor>
    <text evidence="9">Can also use Mn(2+) ion.</text>
</comment>
<dbReference type="GO" id="GO:0046872">
    <property type="term" value="F:metal ion binding"/>
    <property type="evidence" value="ECO:0007669"/>
    <property type="project" value="UniProtKB-KW"/>
</dbReference>
<proteinExistence type="inferred from homology"/>
<feature type="active site" description="Proton acceptor" evidence="7">
    <location>
        <position position="211"/>
    </location>
</feature>
<feature type="binding site" evidence="8">
    <location>
        <position position="248"/>
    </location>
    <ligand>
        <name>substrate</name>
    </ligand>
</feature>
<feature type="binding site" evidence="9">
    <location>
        <position position="173"/>
    </location>
    <ligand>
        <name>Mg(2+)</name>
        <dbReference type="ChEBI" id="CHEBI:18420"/>
    </ligand>
</feature>
<dbReference type="InterPro" id="IPR018523">
    <property type="entry name" value="Isocitrate_lyase_ph_CS"/>
</dbReference>
<protein>
    <recommendedName>
        <fullName evidence="2 6">Isocitrate lyase</fullName>
    </recommendedName>
</protein>
<keyword evidence="9" id="KW-0479">Metal-binding</keyword>
<feature type="binding site" evidence="8">
    <location>
        <position position="444"/>
    </location>
    <ligand>
        <name>substrate</name>
    </ligand>
</feature>
<dbReference type="NCBIfam" id="TIGR01346">
    <property type="entry name" value="isocit_lyase"/>
    <property type="match status" value="1"/>
</dbReference>
<keyword evidence="9" id="KW-0460">Magnesium</keyword>
<dbReference type="AlphaFoldDB" id="A0A2R5G264"/>
<comment type="pathway">
    <text evidence="1">Carbohydrate metabolism; glyoxylate cycle; (S)-malate from isocitrate: step 1/2.</text>
</comment>
<evidence type="ECO:0000256" key="3">
    <source>
        <dbReference type="ARBA" id="ARBA00022435"/>
    </source>
</evidence>
<comment type="caution">
    <text evidence="10">The sequence shown here is derived from an EMBL/GenBank/DDBJ whole genome shotgun (WGS) entry which is preliminary data.</text>
</comment>
<comment type="similarity">
    <text evidence="6">Belongs to the isocitrate lyase/PEP mutase superfamily. Isocitrate lyase family.</text>
</comment>
<evidence type="ECO:0000256" key="5">
    <source>
        <dbReference type="ARBA" id="ARBA00023239"/>
    </source>
</evidence>
<evidence type="ECO:0000256" key="8">
    <source>
        <dbReference type="PIRSR" id="PIRSR001362-2"/>
    </source>
</evidence>
<evidence type="ECO:0000256" key="9">
    <source>
        <dbReference type="PIRSR" id="PIRSR001362-3"/>
    </source>
</evidence>
<feature type="binding site" evidence="8">
    <location>
        <begin position="102"/>
        <end position="104"/>
    </location>
    <ligand>
        <name>substrate</name>
    </ligand>
</feature>
<dbReference type="PANTHER" id="PTHR21631">
    <property type="entry name" value="ISOCITRATE LYASE/MALATE SYNTHASE"/>
    <property type="match status" value="1"/>
</dbReference>
<dbReference type="EMBL" id="BEYU01000011">
    <property type="protein sequence ID" value="GBG25117.1"/>
    <property type="molecule type" value="Genomic_DNA"/>
</dbReference>
<evidence type="ECO:0000256" key="1">
    <source>
        <dbReference type="ARBA" id="ARBA00004793"/>
    </source>
</evidence>
<dbReference type="SUPFAM" id="SSF51621">
    <property type="entry name" value="Phosphoenolpyruvate/pyruvate domain"/>
    <property type="match status" value="1"/>
</dbReference>
<dbReference type="Pfam" id="PF00463">
    <property type="entry name" value="ICL"/>
    <property type="match status" value="1"/>
</dbReference>
<dbReference type="PANTHER" id="PTHR21631:SF3">
    <property type="entry name" value="BIFUNCTIONAL GLYOXYLATE CYCLE PROTEIN"/>
    <property type="match status" value="1"/>
</dbReference>
<feature type="binding site" evidence="8">
    <location>
        <begin position="410"/>
        <end position="414"/>
    </location>
    <ligand>
        <name>substrate</name>
    </ligand>
</feature>
<evidence type="ECO:0000256" key="4">
    <source>
        <dbReference type="ARBA" id="ARBA00022532"/>
    </source>
</evidence>
<dbReference type="InterPro" id="IPR015813">
    <property type="entry name" value="Pyrv/PenolPyrv_kinase-like_dom"/>
</dbReference>
<dbReference type="InterPro" id="IPR039556">
    <property type="entry name" value="ICL/PEPM"/>
</dbReference>
<keyword evidence="3" id="KW-0329">Glyoxylate bypass</keyword>
<dbReference type="Proteomes" id="UP000241890">
    <property type="component" value="Unassembled WGS sequence"/>
</dbReference>
<evidence type="ECO:0000256" key="6">
    <source>
        <dbReference type="PIRNR" id="PIRNR001362"/>
    </source>
</evidence>
<keyword evidence="4" id="KW-0816">Tricarboxylic acid cycle</keyword>
<evidence type="ECO:0000313" key="10">
    <source>
        <dbReference type="EMBL" id="GBG25117.1"/>
    </source>
</evidence>
<dbReference type="Gene3D" id="1.10.10.850">
    <property type="match status" value="1"/>
</dbReference>
<dbReference type="PROSITE" id="PS00161">
    <property type="entry name" value="ISOCITRATE_LYASE"/>
    <property type="match status" value="1"/>
</dbReference>
<organism evidence="10 11">
    <name type="scientific">Hondaea fermentalgiana</name>
    <dbReference type="NCBI Taxonomy" id="2315210"/>
    <lineage>
        <taxon>Eukaryota</taxon>
        <taxon>Sar</taxon>
        <taxon>Stramenopiles</taxon>
        <taxon>Bigyra</taxon>
        <taxon>Labyrinthulomycetes</taxon>
        <taxon>Thraustochytrida</taxon>
        <taxon>Thraustochytriidae</taxon>
        <taxon>Hondaea</taxon>
    </lineage>
</organism>
<keyword evidence="5 6" id="KW-0456">Lyase</keyword>
<evidence type="ECO:0000256" key="2">
    <source>
        <dbReference type="ARBA" id="ARBA00012909"/>
    </source>
</evidence>
<keyword evidence="11" id="KW-1185">Reference proteome</keyword>
<dbReference type="GO" id="GO:0004451">
    <property type="term" value="F:isocitrate lyase activity"/>
    <property type="evidence" value="ECO:0007669"/>
    <property type="project" value="InterPro"/>
</dbReference>
<dbReference type="PIRSF" id="PIRSF001362">
    <property type="entry name" value="Isocit_lyase"/>
    <property type="match status" value="1"/>
</dbReference>
<accession>A0A2R5G264</accession>
<dbReference type="Gene3D" id="3.20.20.60">
    <property type="entry name" value="Phosphoenolpyruvate-binding domains"/>
    <property type="match status" value="1"/>
</dbReference>
<dbReference type="OrthoDB" id="4078635at2759"/>
<dbReference type="InterPro" id="IPR006254">
    <property type="entry name" value="Isocitrate_lyase"/>
</dbReference>
<dbReference type="InterPro" id="IPR040442">
    <property type="entry name" value="Pyrv_kinase-like_dom_sf"/>
</dbReference>
<dbReference type="InParanoid" id="A0A2R5G264"/>
<dbReference type="GO" id="GO:0006099">
    <property type="term" value="P:tricarboxylic acid cycle"/>
    <property type="evidence" value="ECO:0007669"/>
    <property type="project" value="UniProtKB-KW"/>
</dbReference>
<sequence>MANFNVNDDAIVAKELQEMKEWMSSERFKYTERPYTPEQVVACRGDIGSVTSSEHMYAPLATKLYNLVRARFNEGKYSHTFGCLDPVQLVQMNKYLETVYVSGWQASSTASSSNEPGPDFADYPANSLPQKVDQLFKAQQFHARKQRNARSKMSAEEKKNTPVVDYFRPIVADGDTGFGGMTSVTKLIKMMIESGASGVHLEDQKVGAKKCGHLGGKVLVPVREHADRMAAARLQADIMKHPLVLVCRTDADSANFLENDIDPRDHPYIAGATNKEVGFSVDAEDPIAWMDKAGLMRYSDAVAAAMKKAGKGNLVDKWMKDSMALSNDEAKALATKLGFGDVFWCKQAPRSREGFFRVIGGIDYAVMRAIAFSPVSDMIWCETSTPSIPEIADFANGVHAVVPHQICAYNLSPSFNWSIAGSDNDIRNFQKELGKLGITWHFVTLFGFHTNALAIDQAAKAYAGPDGMLAYVQMVQNQERVHGVETLTHQKWSGAELMDDVLQAATGGGASTSALHGATEDQFKQSKL</sequence>
<evidence type="ECO:0000256" key="7">
    <source>
        <dbReference type="PIRSR" id="PIRSR001362-1"/>
    </source>
</evidence>
<evidence type="ECO:0000313" key="11">
    <source>
        <dbReference type="Proteomes" id="UP000241890"/>
    </source>
</evidence>
<dbReference type="GO" id="GO:0006097">
    <property type="term" value="P:glyoxylate cycle"/>
    <property type="evidence" value="ECO:0007669"/>
    <property type="project" value="UniProtKB-KW"/>
</dbReference>
<name>A0A2R5G264_9STRA</name>
<reference evidence="10 11" key="1">
    <citation type="submission" date="2017-12" db="EMBL/GenBank/DDBJ databases">
        <title>Sequencing, de novo assembly and annotation of complete genome of a new Thraustochytrid species, strain FCC1311.</title>
        <authorList>
            <person name="Sedici K."/>
            <person name="Godart F."/>
            <person name="Aiese Cigliano R."/>
            <person name="Sanseverino W."/>
            <person name="Barakat M."/>
            <person name="Ortet P."/>
            <person name="Marechal E."/>
            <person name="Cagnac O."/>
            <person name="Amato A."/>
        </authorList>
    </citation>
    <scope>NUCLEOTIDE SEQUENCE [LARGE SCALE GENOMIC DNA]</scope>
</reference>